<name>A0A9D1KR85_9FIRM</name>
<evidence type="ECO:0000259" key="1">
    <source>
        <dbReference type="Pfam" id="PF01261"/>
    </source>
</evidence>
<evidence type="ECO:0000313" key="3">
    <source>
        <dbReference type="Proteomes" id="UP000824165"/>
    </source>
</evidence>
<dbReference type="EMBL" id="DVLU01000083">
    <property type="protein sequence ID" value="HIT85831.1"/>
    <property type="molecule type" value="Genomic_DNA"/>
</dbReference>
<reference evidence="2" key="2">
    <citation type="journal article" date="2021" name="PeerJ">
        <title>Extensive microbial diversity within the chicken gut microbiome revealed by metagenomics and culture.</title>
        <authorList>
            <person name="Gilroy R."/>
            <person name="Ravi A."/>
            <person name="Getino M."/>
            <person name="Pursley I."/>
            <person name="Horton D.L."/>
            <person name="Alikhan N.F."/>
            <person name="Baker D."/>
            <person name="Gharbi K."/>
            <person name="Hall N."/>
            <person name="Watson M."/>
            <person name="Adriaenssens E.M."/>
            <person name="Foster-Nyarko E."/>
            <person name="Jarju S."/>
            <person name="Secka A."/>
            <person name="Antonio M."/>
            <person name="Oren A."/>
            <person name="Chaudhuri R.R."/>
            <person name="La Ragione R."/>
            <person name="Hildebrand F."/>
            <person name="Pallen M.J."/>
        </authorList>
    </citation>
    <scope>NUCLEOTIDE SEQUENCE</scope>
    <source>
        <strain evidence="2">CHK181-108</strain>
    </source>
</reference>
<keyword evidence="2" id="KW-0413">Isomerase</keyword>
<dbReference type="AlphaFoldDB" id="A0A9D1KR85"/>
<dbReference type="InterPro" id="IPR013022">
    <property type="entry name" value="Xyl_isomerase-like_TIM-brl"/>
</dbReference>
<dbReference type="PANTHER" id="PTHR12110">
    <property type="entry name" value="HYDROXYPYRUVATE ISOMERASE"/>
    <property type="match status" value="1"/>
</dbReference>
<gene>
    <name evidence="2" type="ORF">IAA60_08010</name>
</gene>
<evidence type="ECO:0000313" key="2">
    <source>
        <dbReference type="EMBL" id="HIT85831.1"/>
    </source>
</evidence>
<feature type="domain" description="Xylose isomerase-like TIM barrel" evidence="1">
    <location>
        <begin position="27"/>
        <end position="247"/>
    </location>
</feature>
<dbReference type="InterPro" id="IPR036237">
    <property type="entry name" value="Xyl_isomerase-like_sf"/>
</dbReference>
<dbReference type="InterPro" id="IPR050312">
    <property type="entry name" value="IolE/XylAMocC-like"/>
</dbReference>
<accession>A0A9D1KR85</accession>
<dbReference type="Gene3D" id="3.20.20.150">
    <property type="entry name" value="Divalent-metal-dependent TIM barrel enzymes"/>
    <property type="match status" value="1"/>
</dbReference>
<dbReference type="Proteomes" id="UP000824165">
    <property type="component" value="Unassembled WGS sequence"/>
</dbReference>
<sequence>MINTEPLRCGLSCAVIGRFDREVILQYAEAGISSIETALPFINYFAHDWKELKRFADDAGVELWSVHLPFGGENNMFNIADKSFCADTVRADERIIVRAGEAGMRAAVIHPNTGDIDVKERGKQFETAVKSLEKLVAIGRREGVMIAAEVLPRENLGWCITEMKALADAVPGLKICMDVNHIIEYPPDDFVRAFGDKIITVHMSDNDMTRERHWMPGDGKIDWKNIIRLLKSINYTGPFMYELDGEEFGRFGLKGIKQNYDGFIKGIIEEIYK</sequence>
<dbReference type="Pfam" id="PF01261">
    <property type="entry name" value="AP_endonuc_2"/>
    <property type="match status" value="1"/>
</dbReference>
<dbReference type="PANTHER" id="PTHR12110:SF53">
    <property type="entry name" value="BLR5974 PROTEIN"/>
    <property type="match status" value="1"/>
</dbReference>
<dbReference type="GO" id="GO:0016853">
    <property type="term" value="F:isomerase activity"/>
    <property type="evidence" value="ECO:0007669"/>
    <property type="project" value="UniProtKB-KW"/>
</dbReference>
<comment type="caution">
    <text evidence="2">The sequence shown here is derived from an EMBL/GenBank/DDBJ whole genome shotgun (WGS) entry which is preliminary data.</text>
</comment>
<protein>
    <submittedName>
        <fullName evidence="2">Sugar phosphate isomerase/epimerase</fullName>
    </submittedName>
</protein>
<dbReference type="SUPFAM" id="SSF51658">
    <property type="entry name" value="Xylose isomerase-like"/>
    <property type="match status" value="1"/>
</dbReference>
<organism evidence="2 3">
    <name type="scientific">Candidatus Ornithomonoglobus intestinigallinarum</name>
    <dbReference type="NCBI Taxonomy" id="2840894"/>
    <lineage>
        <taxon>Bacteria</taxon>
        <taxon>Bacillati</taxon>
        <taxon>Bacillota</taxon>
        <taxon>Clostridia</taxon>
        <taxon>Candidatus Ornithomonoglobus</taxon>
    </lineage>
</organism>
<reference evidence="2" key="1">
    <citation type="submission" date="2020-10" db="EMBL/GenBank/DDBJ databases">
        <authorList>
            <person name="Gilroy R."/>
        </authorList>
    </citation>
    <scope>NUCLEOTIDE SEQUENCE</scope>
    <source>
        <strain evidence="2">CHK181-108</strain>
    </source>
</reference>
<proteinExistence type="predicted"/>